<name>A0A449BDG8_HAPAX</name>
<dbReference type="Pfam" id="PF02163">
    <property type="entry name" value="Peptidase_M50"/>
    <property type="match status" value="1"/>
</dbReference>
<feature type="transmembrane region" description="Helical" evidence="7">
    <location>
        <begin position="132"/>
        <end position="155"/>
    </location>
</feature>
<dbReference type="GO" id="GO:0016020">
    <property type="term" value="C:membrane"/>
    <property type="evidence" value="ECO:0007669"/>
    <property type="project" value="UniProtKB-SubCell"/>
</dbReference>
<accession>A0A449BDG8</accession>
<dbReference type="OrthoDB" id="384232at2"/>
<feature type="transmembrane region" description="Helical" evidence="7">
    <location>
        <begin position="65"/>
        <end position="85"/>
    </location>
</feature>
<evidence type="ECO:0000256" key="5">
    <source>
        <dbReference type="ARBA" id="ARBA00022989"/>
    </source>
</evidence>
<dbReference type="GO" id="GO:0006508">
    <property type="term" value="P:proteolysis"/>
    <property type="evidence" value="ECO:0007669"/>
    <property type="project" value="InterPro"/>
</dbReference>
<feature type="transmembrane region" description="Helical" evidence="7">
    <location>
        <begin position="6"/>
        <end position="24"/>
    </location>
</feature>
<gene>
    <name evidence="9" type="ORF">NCTC10138_00844</name>
</gene>
<evidence type="ECO:0000256" key="6">
    <source>
        <dbReference type="ARBA" id="ARBA00023136"/>
    </source>
</evidence>
<dbReference type="InterPro" id="IPR008915">
    <property type="entry name" value="Peptidase_M50"/>
</dbReference>
<dbReference type="Proteomes" id="UP000289841">
    <property type="component" value="Chromosome"/>
</dbReference>
<evidence type="ECO:0000256" key="2">
    <source>
        <dbReference type="ARBA" id="ARBA00004141"/>
    </source>
</evidence>
<proteinExistence type="inferred from homology"/>
<keyword evidence="4 7" id="KW-0812">Transmembrane</keyword>
<comment type="similarity">
    <text evidence="3">Belongs to the peptidase M50B family.</text>
</comment>
<evidence type="ECO:0000313" key="10">
    <source>
        <dbReference type="Proteomes" id="UP000289841"/>
    </source>
</evidence>
<dbReference type="RefSeq" id="WP_026390855.1">
    <property type="nucleotide sequence ID" value="NZ_LR215048.1"/>
</dbReference>
<evidence type="ECO:0000256" key="4">
    <source>
        <dbReference type="ARBA" id="ARBA00022692"/>
    </source>
</evidence>
<evidence type="ECO:0000256" key="7">
    <source>
        <dbReference type="SAM" id="Phobius"/>
    </source>
</evidence>
<evidence type="ECO:0000313" key="9">
    <source>
        <dbReference type="EMBL" id="VEU80472.1"/>
    </source>
</evidence>
<reference evidence="9 10" key="1">
    <citation type="submission" date="2019-01" db="EMBL/GenBank/DDBJ databases">
        <authorList>
            <consortium name="Pathogen Informatics"/>
        </authorList>
    </citation>
    <scope>NUCLEOTIDE SEQUENCE [LARGE SCALE GENOMIC DNA]</scope>
    <source>
        <strain evidence="9 10">NCTC10138</strain>
    </source>
</reference>
<organism evidence="9 10">
    <name type="scientific">Haploplasma axanthum</name>
    <name type="common">Acholeplasma axanthum</name>
    <dbReference type="NCBI Taxonomy" id="29552"/>
    <lineage>
        <taxon>Bacteria</taxon>
        <taxon>Bacillati</taxon>
        <taxon>Mycoplasmatota</taxon>
        <taxon>Mollicutes</taxon>
        <taxon>Acholeplasmatales</taxon>
        <taxon>Acholeplasmataceae</taxon>
        <taxon>Haploplasma</taxon>
    </lineage>
</organism>
<evidence type="ECO:0000256" key="1">
    <source>
        <dbReference type="ARBA" id="ARBA00001947"/>
    </source>
</evidence>
<evidence type="ECO:0000259" key="8">
    <source>
        <dbReference type="Pfam" id="PF02163"/>
    </source>
</evidence>
<feature type="transmembrane region" description="Helical" evidence="7">
    <location>
        <begin position="36"/>
        <end position="59"/>
    </location>
</feature>
<protein>
    <submittedName>
        <fullName evidence="9">Peptidase family M50</fullName>
    </submittedName>
</protein>
<feature type="transmembrane region" description="Helical" evidence="7">
    <location>
        <begin position="161"/>
        <end position="183"/>
    </location>
</feature>
<sequence length="395" mass="46081">MKKLKTIFIVIITAAITGFMMSVLKHNGLWFKIISGFKSIPIYGYILLIPAFVFIAILIHELGHLISFVLNGIKIRALYVVVFVIKKDFNNKWKFEIHPKNIKLFGGLVVPNLSPIHNDQKYEETKIKFSKALIAGPNTSIGYLIFSVISFLTLWFFTNSYFWIGFLNLNLIVTALMTILIIVSSKLNTDELYGDYVAHEKFLKDDTFVLTQIIQYRGFSLIEPDQDDEYLYSKIEKHYLNKYPGYNIFDISLVSNYLNMYDFSNEENILDVIKKYNVSYLASSKHGLELAYEIAAFYYKIKDVAKAYELFKIVSDTNNTYVEKLKKDFLNKQYEHLLNIKDNINYLESNKEVIYTDIELLLPIINKEKMFEEVIETLPFAQYSCTVEFKEETEI</sequence>
<comment type="subcellular location">
    <subcellularLocation>
        <location evidence="2">Membrane</location>
        <topology evidence="2">Multi-pass membrane protein</topology>
    </subcellularLocation>
</comment>
<keyword evidence="5 7" id="KW-1133">Transmembrane helix</keyword>
<evidence type="ECO:0000256" key="3">
    <source>
        <dbReference type="ARBA" id="ARBA00007931"/>
    </source>
</evidence>
<feature type="domain" description="Peptidase M50" evidence="8">
    <location>
        <begin position="53"/>
        <end position="291"/>
    </location>
</feature>
<keyword evidence="6 7" id="KW-0472">Membrane</keyword>
<dbReference type="KEGG" id="aaxa:NCTC10138_00844"/>
<comment type="cofactor">
    <cofactor evidence="1">
        <name>Zn(2+)</name>
        <dbReference type="ChEBI" id="CHEBI:29105"/>
    </cofactor>
</comment>
<keyword evidence="10" id="KW-1185">Reference proteome</keyword>
<dbReference type="EMBL" id="LR215048">
    <property type="protein sequence ID" value="VEU80472.1"/>
    <property type="molecule type" value="Genomic_DNA"/>
</dbReference>
<dbReference type="AlphaFoldDB" id="A0A449BDG8"/>